<evidence type="ECO:0000313" key="3">
    <source>
        <dbReference type="Proteomes" id="UP000289738"/>
    </source>
</evidence>
<evidence type="ECO:0000256" key="1">
    <source>
        <dbReference type="SAM" id="MobiDB-lite"/>
    </source>
</evidence>
<proteinExistence type="predicted"/>
<name>A0A445D993_ARAHY</name>
<feature type="region of interest" description="Disordered" evidence="1">
    <location>
        <begin position="148"/>
        <end position="199"/>
    </location>
</feature>
<protein>
    <recommendedName>
        <fullName evidence="4">Aspartic peptidase DDI1-type domain-containing protein</fullName>
    </recommendedName>
</protein>
<reference evidence="2 3" key="1">
    <citation type="submission" date="2019-01" db="EMBL/GenBank/DDBJ databases">
        <title>Sequencing of cultivated peanut Arachis hypogaea provides insights into genome evolution and oil improvement.</title>
        <authorList>
            <person name="Chen X."/>
        </authorList>
    </citation>
    <scope>NUCLEOTIDE SEQUENCE [LARGE SCALE GENOMIC DNA]</scope>
    <source>
        <strain evidence="3">cv. Fuhuasheng</strain>
        <tissue evidence="2">Leaves</tissue>
    </source>
</reference>
<evidence type="ECO:0008006" key="4">
    <source>
        <dbReference type="Google" id="ProtNLM"/>
    </source>
</evidence>
<sequence>MPLSLMKKLQINELTPTDVIIRLADKTQKQAKGVVENVLVKVGSYNVPTDFVILEMDENPIYPIILGRPFIATAKALIDVERGELVLRIHDEQLTFNVFNLSQEVSQENKESREEQNEALMQETSSEAQTTQLEIPWVRKPHIQEEPHSKVIHREPEPPESCRVNNKDPLEKESIESNRASRDTKKKVPRGWRNKKIPTKNFSPGDEVISTYFPSIPPHLPTILSQLPLVYTINKIFSLEHMELINKANGHRFIARGEDFKHYQ</sequence>
<dbReference type="PANTHER" id="PTHR33067">
    <property type="entry name" value="RNA-DIRECTED DNA POLYMERASE-RELATED"/>
    <property type="match status" value="1"/>
</dbReference>
<dbReference type="Proteomes" id="UP000289738">
    <property type="component" value="Chromosome A05"/>
</dbReference>
<evidence type="ECO:0000313" key="2">
    <source>
        <dbReference type="EMBL" id="RYR59739.1"/>
    </source>
</evidence>
<dbReference type="PANTHER" id="PTHR33067:SF9">
    <property type="entry name" value="RNA-DIRECTED DNA POLYMERASE"/>
    <property type="match status" value="1"/>
</dbReference>
<dbReference type="InterPro" id="IPR021109">
    <property type="entry name" value="Peptidase_aspartic_dom_sf"/>
</dbReference>
<feature type="compositionally biased region" description="Basic and acidic residues" evidence="1">
    <location>
        <begin position="107"/>
        <end position="116"/>
    </location>
</feature>
<feature type="region of interest" description="Disordered" evidence="1">
    <location>
        <begin position="107"/>
        <end position="129"/>
    </location>
</feature>
<dbReference type="EMBL" id="SDMP01000005">
    <property type="protein sequence ID" value="RYR59739.1"/>
    <property type="molecule type" value="Genomic_DNA"/>
</dbReference>
<organism evidence="2 3">
    <name type="scientific">Arachis hypogaea</name>
    <name type="common">Peanut</name>
    <dbReference type="NCBI Taxonomy" id="3818"/>
    <lineage>
        <taxon>Eukaryota</taxon>
        <taxon>Viridiplantae</taxon>
        <taxon>Streptophyta</taxon>
        <taxon>Embryophyta</taxon>
        <taxon>Tracheophyta</taxon>
        <taxon>Spermatophyta</taxon>
        <taxon>Magnoliopsida</taxon>
        <taxon>eudicotyledons</taxon>
        <taxon>Gunneridae</taxon>
        <taxon>Pentapetalae</taxon>
        <taxon>rosids</taxon>
        <taxon>fabids</taxon>
        <taxon>Fabales</taxon>
        <taxon>Fabaceae</taxon>
        <taxon>Papilionoideae</taxon>
        <taxon>50 kb inversion clade</taxon>
        <taxon>dalbergioids sensu lato</taxon>
        <taxon>Dalbergieae</taxon>
        <taxon>Pterocarpus clade</taxon>
        <taxon>Arachis</taxon>
    </lineage>
</organism>
<keyword evidence="3" id="KW-1185">Reference proteome</keyword>
<comment type="caution">
    <text evidence="2">The sequence shown here is derived from an EMBL/GenBank/DDBJ whole genome shotgun (WGS) entry which is preliminary data.</text>
</comment>
<dbReference type="CDD" id="cd00303">
    <property type="entry name" value="retropepsin_like"/>
    <property type="match status" value="1"/>
</dbReference>
<feature type="compositionally biased region" description="Basic residues" evidence="1">
    <location>
        <begin position="184"/>
        <end position="198"/>
    </location>
</feature>
<dbReference type="Gene3D" id="2.40.70.10">
    <property type="entry name" value="Acid Proteases"/>
    <property type="match status" value="1"/>
</dbReference>
<dbReference type="AlphaFoldDB" id="A0A445D993"/>
<gene>
    <name evidence="2" type="ORF">Ahy_A05g025689</name>
</gene>
<feature type="compositionally biased region" description="Basic and acidic residues" evidence="1">
    <location>
        <begin position="165"/>
        <end position="183"/>
    </location>
</feature>
<feature type="compositionally biased region" description="Basic and acidic residues" evidence="1">
    <location>
        <begin position="148"/>
        <end position="157"/>
    </location>
</feature>
<accession>A0A445D993</accession>